<dbReference type="InterPro" id="IPR050493">
    <property type="entry name" value="FAD-dep_Monooxygenase_BioMet"/>
</dbReference>
<dbReference type="GO" id="GO:0004497">
    <property type="term" value="F:monooxygenase activity"/>
    <property type="evidence" value="ECO:0007669"/>
    <property type="project" value="UniProtKB-KW"/>
</dbReference>
<dbReference type="RefSeq" id="WP_114031602.1">
    <property type="nucleotide sequence ID" value="NZ_QOIL01000016.1"/>
</dbReference>
<keyword evidence="1" id="KW-0560">Oxidoreductase</keyword>
<dbReference type="Proteomes" id="UP000253094">
    <property type="component" value="Unassembled WGS sequence"/>
</dbReference>
<dbReference type="AlphaFoldDB" id="A0A367FA74"/>
<organism evidence="4 5">
    <name type="scientific">Sphaerisporangium album</name>
    <dbReference type="NCBI Taxonomy" id="509200"/>
    <lineage>
        <taxon>Bacteria</taxon>
        <taxon>Bacillati</taxon>
        <taxon>Actinomycetota</taxon>
        <taxon>Actinomycetes</taxon>
        <taxon>Streptosporangiales</taxon>
        <taxon>Streptosporangiaceae</taxon>
        <taxon>Sphaerisporangium</taxon>
    </lineage>
</organism>
<keyword evidence="2" id="KW-0503">Monooxygenase</keyword>
<evidence type="ECO:0000256" key="1">
    <source>
        <dbReference type="ARBA" id="ARBA00023002"/>
    </source>
</evidence>
<evidence type="ECO:0000256" key="2">
    <source>
        <dbReference type="ARBA" id="ARBA00023033"/>
    </source>
</evidence>
<comment type="caution">
    <text evidence="4">The sequence shown here is derived from an EMBL/GenBank/DDBJ whole genome shotgun (WGS) entry which is preliminary data.</text>
</comment>
<dbReference type="InterPro" id="IPR002938">
    <property type="entry name" value="FAD-bd"/>
</dbReference>
<keyword evidence="5" id="KW-1185">Reference proteome</keyword>
<protein>
    <submittedName>
        <fullName evidence="4">FAD-dependent oxidoreductase</fullName>
    </submittedName>
</protein>
<reference evidence="4 5" key="1">
    <citation type="submission" date="2018-06" db="EMBL/GenBank/DDBJ databases">
        <title>Sphaerisporangium craniellae sp. nov., isolated from a marine sponge in the South China Sea.</title>
        <authorList>
            <person name="Li L."/>
        </authorList>
    </citation>
    <scope>NUCLEOTIDE SEQUENCE [LARGE SCALE GENOMIC DNA]</scope>
    <source>
        <strain evidence="4 5">CCTCC AA 208026</strain>
    </source>
</reference>
<dbReference type="OrthoDB" id="9782160at2"/>
<evidence type="ECO:0000313" key="4">
    <source>
        <dbReference type="EMBL" id="RCG27263.1"/>
    </source>
</evidence>
<dbReference type="PANTHER" id="PTHR13789:SF309">
    <property type="entry name" value="PUTATIVE (AFU_ORTHOLOGUE AFUA_6G14510)-RELATED"/>
    <property type="match status" value="1"/>
</dbReference>
<accession>A0A367FA74</accession>
<dbReference type="Pfam" id="PF01494">
    <property type="entry name" value="FAD_binding_3"/>
    <property type="match status" value="2"/>
</dbReference>
<dbReference type="InterPro" id="IPR036188">
    <property type="entry name" value="FAD/NAD-bd_sf"/>
</dbReference>
<dbReference type="Gene3D" id="3.50.50.60">
    <property type="entry name" value="FAD/NAD(P)-binding domain"/>
    <property type="match status" value="1"/>
</dbReference>
<evidence type="ECO:0000259" key="3">
    <source>
        <dbReference type="Pfam" id="PF01494"/>
    </source>
</evidence>
<dbReference type="PRINTS" id="PR00420">
    <property type="entry name" value="RNGMNOXGNASE"/>
</dbReference>
<feature type="domain" description="FAD-binding" evidence="3">
    <location>
        <begin position="4"/>
        <end position="173"/>
    </location>
</feature>
<dbReference type="SUPFAM" id="SSF51905">
    <property type="entry name" value="FAD/NAD(P)-binding domain"/>
    <property type="match status" value="1"/>
</dbReference>
<sequence length="380" mass="39675">MSHAVIIGGGIGGLTAAAALSRKGWSVTVCERAPSLEPVGSGIAIAPNALKGLDTIGVGDKVRALAAMQGEAGLRTPDGRWLLRTTAEAATARFGDPTVLLLRATLVDLLASALPSDALRLGTTVHAADPRTGRVTTSAGDLEADLVVAADGVNSAVRHALFPGHPGPVHVGATSWRAVVARPEGDVRGSETWGPGQVFGVMPLVDDLVYCYATAPAGRAGAGGGGPRRKLTRLFGTWHDPIPALLDAAREDQILERDLYCLPSPLPALHAGRVALLGDAAHAMTPNLGQGACQAIEDAVVLAHVTGRASSVDLRPYTAARLARTTKIMRRSRAICRLTLWSNPLAVRARETAMALAGRLGERNALRQFEDVFTWRPPAS</sequence>
<dbReference type="PANTHER" id="PTHR13789">
    <property type="entry name" value="MONOOXYGENASE"/>
    <property type="match status" value="1"/>
</dbReference>
<evidence type="ECO:0000313" key="5">
    <source>
        <dbReference type="Proteomes" id="UP000253094"/>
    </source>
</evidence>
<name>A0A367FA74_9ACTN</name>
<dbReference type="GO" id="GO:0071949">
    <property type="term" value="F:FAD binding"/>
    <property type="evidence" value="ECO:0007669"/>
    <property type="project" value="InterPro"/>
</dbReference>
<feature type="domain" description="FAD-binding" evidence="3">
    <location>
        <begin position="269"/>
        <end position="332"/>
    </location>
</feature>
<dbReference type="EMBL" id="QOIL01000016">
    <property type="protein sequence ID" value="RCG27263.1"/>
    <property type="molecule type" value="Genomic_DNA"/>
</dbReference>
<gene>
    <name evidence="4" type="ORF">DQ384_26470</name>
</gene>
<proteinExistence type="predicted"/>